<dbReference type="Pfam" id="PF13145">
    <property type="entry name" value="Rotamase_2"/>
    <property type="match status" value="1"/>
</dbReference>
<evidence type="ECO:0000259" key="12">
    <source>
        <dbReference type="PROSITE" id="PS50198"/>
    </source>
</evidence>
<evidence type="ECO:0000256" key="11">
    <source>
        <dbReference type="PROSITE-ProRule" id="PRU00278"/>
    </source>
</evidence>
<evidence type="ECO:0000256" key="4">
    <source>
        <dbReference type="ARBA" id="ARBA00022692"/>
    </source>
</evidence>
<evidence type="ECO:0000256" key="2">
    <source>
        <dbReference type="ARBA" id="ARBA00022475"/>
    </source>
</evidence>
<reference evidence="13 14" key="1">
    <citation type="submission" date="2018-10" db="EMBL/GenBank/DDBJ databases">
        <title>Genomic Encyclopedia of Archaeal and Bacterial Type Strains, Phase II (KMG-II): from individual species to whole genera.</title>
        <authorList>
            <person name="Goeker M."/>
        </authorList>
    </citation>
    <scope>NUCLEOTIDE SEQUENCE [LARGE SCALE GENOMIC DNA]</scope>
    <source>
        <strain evidence="13 14">DSM 19839</strain>
    </source>
</reference>
<evidence type="ECO:0000256" key="6">
    <source>
        <dbReference type="ARBA" id="ARBA00023136"/>
    </source>
</evidence>
<evidence type="ECO:0000256" key="8">
    <source>
        <dbReference type="ARBA" id="ARBA00038408"/>
    </source>
</evidence>
<evidence type="ECO:0000256" key="7">
    <source>
        <dbReference type="ARBA" id="ARBA00023186"/>
    </source>
</evidence>
<proteinExistence type="inferred from homology"/>
<dbReference type="PANTHER" id="PTHR47529:SF1">
    <property type="entry name" value="PERIPLASMIC CHAPERONE PPID"/>
    <property type="match status" value="1"/>
</dbReference>
<evidence type="ECO:0000313" key="13">
    <source>
        <dbReference type="EMBL" id="RKS55095.1"/>
    </source>
</evidence>
<evidence type="ECO:0000313" key="14">
    <source>
        <dbReference type="Proteomes" id="UP000276282"/>
    </source>
</evidence>
<dbReference type="PROSITE" id="PS01096">
    <property type="entry name" value="PPIC_PPIASE_1"/>
    <property type="match status" value="1"/>
</dbReference>
<keyword evidence="4" id="KW-0812">Transmembrane</keyword>
<keyword evidence="5" id="KW-1133">Transmembrane helix</keyword>
<dbReference type="AlphaFoldDB" id="A0A495PV84"/>
<dbReference type="Gene3D" id="3.10.50.40">
    <property type="match status" value="2"/>
</dbReference>
<dbReference type="RefSeq" id="WP_121343933.1">
    <property type="nucleotide sequence ID" value="NZ_RBLG01000001.1"/>
</dbReference>
<dbReference type="EMBL" id="RBLG01000001">
    <property type="protein sequence ID" value="RKS55095.1"/>
    <property type="molecule type" value="Genomic_DNA"/>
</dbReference>
<sequence>MAVLNKIRQRSVFLIVIIALALFSFVLADVIRNGGLSSQKSQNVVATVNGEEISREDFARQVDAYQQNMGPNATTSQVVNQVWDLKLREVVLQEEFEKLGINVGEAQVRQLLRLQLAQNPNFVNEVGMFDENKLQEYVANLKATSPQAYDQWVAYENSIAESAKENIYYNMVRAGIGATLLEGEQAYRMENDNVDLKFVQLPYSSIADTEVSVSKDEIKDYVKKHSERFQVEKSRDIQFVYFPEEASSDDDTEAKAVVASVLNSRVEFNSASNENDTLPSFSEASDVEAFVNQNSDIQYQDRILFKNDLKGSFTDQIFNLNEGETYGPYKEGGYWKVTKMVEAVQIADSAKASHIMISWKGLPTAAETLRTKEEAKTLADSLAGVVRKDKGSFEALAAQYSADVASKDKGGDLGFFRPGSMIKSFNDYVFNNNKGDIGVVESEFGYHIISIEDKTAEERGVKLATIAREIEPSEKSLNNLYTKVTKFEIAAKDKDKDFAEVAKADNYEVKTVRGMKVLEENIPGVGAQRRIVQWSFEDDVKAGDIKRFEVAGGYVVAQITAVKDKGLMSSEEASASVTPILMKEKKAKLLKEKANGASLAEIAKNNGVSVQSASAINLNNPTLAGAGNEPEVVGAAFSLKPGVVSKPISGDKGVYVVEMVSMNAAPKMDSYKSFAMREASQRRQAVVSRVFEALKENADIEDNRARFY</sequence>
<keyword evidence="6" id="KW-0472">Membrane</keyword>
<keyword evidence="14" id="KW-1185">Reference proteome</keyword>
<evidence type="ECO:0000256" key="5">
    <source>
        <dbReference type="ARBA" id="ARBA00022989"/>
    </source>
</evidence>
<feature type="domain" description="PpiC" evidence="12">
    <location>
        <begin position="347"/>
        <end position="453"/>
    </location>
</feature>
<evidence type="ECO:0000256" key="3">
    <source>
        <dbReference type="ARBA" id="ARBA00022519"/>
    </source>
</evidence>
<dbReference type="OrthoDB" id="9812372at2"/>
<dbReference type="Gene3D" id="1.10.8.1040">
    <property type="match status" value="1"/>
</dbReference>
<keyword evidence="3" id="KW-0997">Cell inner membrane</keyword>
<keyword evidence="11 13" id="KW-0413">Isomerase</keyword>
<keyword evidence="7" id="KW-0143">Chaperone</keyword>
<dbReference type="InterPro" id="IPR023058">
    <property type="entry name" value="PPIase_PpiC_CS"/>
</dbReference>
<dbReference type="PROSITE" id="PS50198">
    <property type="entry name" value="PPIC_PPIASE_2"/>
    <property type="match status" value="2"/>
</dbReference>
<protein>
    <recommendedName>
        <fullName evidence="9">Periplasmic chaperone PpiD</fullName>
    </recommendedName>
    <alternativeName>
        <fullName evidence="10">Periplasmic folding chaperone</fullName>
    </alternativeName>
</protein>
<dbReference type="PANTHER" id="PTHR47529">
    <property type="entry name" value="PEPTIDYL-PROLYL CIS-TRANS ISOMERASE D"/>
    <property type="match status" value="1"/>
</dbReference>
<evidence type="ECO:0000256" key="9">
    <source>
        <dbReference type="ARBA" id="ARBA00040743"/>
    </source>
</evidence>
<accession>A0A495PV84</accession>
<organism evidence="13 14">
    <name type="scientific">Gillisia mitskevichiae</name>
    <dbReference type="NCBI Taxonomy" id="270921"/>
    <lineage>
        <taxon>Bacteria</taxon>
        <taxon>Pseudomonadati</taxon>
        <taxon>Bacteroidota</taxon>
        <taxon>Flavobacteriia</taxon>
        <taxon>Flavobacteriales</taxon>
        <taxon>Flavobacteriaceae</taxon>
        <taxon>Gillisia</taxon>
    </lineage>
</organism>
<dbReference type="InterPro" id="IPR046357">
    <property type="entry name" value="PPIase_dom_sf"/>
</dbReference>
<gene>
    <name evidence="13" type="ORF">BC962_0050</name>
</gene>
<dbReference type="InterPro" id="IPR000297">
    <property type="entry name" value="PPIase_PpiC"/>
</dbReference>
<dbReference type="InterPro" id="IPR027304">
    <property type="entry name" value="Trigger_fact/SurA_dom_sf"/>
</dbReference>
<dbReference type="Proteomes" id="UP000276282">
    <property type="component" value="Unassembled WGS sequence"/>
</dbReference>
<dbReference type="GO" id="GO:0005886">
    <property type="term" value="C:plasma membrane"/>
    <property type="evidence" value="ECO:0007669"/>
    <property type="project" value="UniProtKB-SubCell"/>
</dbReference>
<dbReference type="SUPFAM" id="SSF54534">
    <property type="entry name" value="FKBP-like"/>
    <property type="match status" value="1"/>
</dbReference>
<feature type="domain" description="PpiC" evidence="12">
    <location>
        <begin position="232"/>
        <end position="342"/>
    </location>
</feature>
<name>A0A495PV84_9FLAO</name>
<comment type="similarity">
    <text evidence="8">Belongs to the PpiD chaperone family.</text>
</comment>
<dbReference type="SUPFAM" id="SSF109998">
    <property type="entry name" value="Triger factor/SurA peptide-binding domain-like"/>
    <property type="match status" value="1"/>
</dbReference>
<keyword evidence="11" id="KW-0697">Rotamase</keyword>
<dbReference type="Pfam" id="PF13623">
    <property type="entry name" value="SurA_N_2"/>
    <property type="match status" value="1"/>
</dbReference>
<dbReference type="InterPro" id="IPR052029">
    <property type="entry name" value="PpiD_chaperone"/>
</dbReference>
<evidence type="ECO:0000256" key="1">
    <source>
        <dbReference type="ARBA" id="ARBA00004382"/>
    </source>
</evidence>
<dbReference type="GO" id="GO:0003755">
    <property type="term" value="F:peptidyl-prolyl cis-trans isomerase activity"/>
    <property type="evidence" value="ECO:0007669"/>
    <property type="project" value="UniProtKB-KW"/>
</dbReference>
<comment type="subcellular location">
    <subcellularLocation>
        <location evidence="1">Cell inner membrane</location>
        <topology evidence="1">Single-pass type II membrane protein</topology>
        <orientation evidence="1">Periplasmic side</orientation>
    </subcellularLocation>
</comment>
<keyword evidence="2" id="KW-1003">Cell membrane</keyword>
<comment type="caution">
    <text evidence="13">The sequence shown here is derived from an EMBL/GenBank/DDBJ whole genome shotgun (WGS) entry which is preliminary data.</text>
</comment>
<dbReference type="Pfam" id="PF13616">
    <property type="entry name" value="Rotamase_3"/>
    <property type="match status" value="1"/>
</dbReference>
<evidence type="ECO:0000256" key="10">
    <source>
        <dbReference type="ARBA" id="ARBA00042775"/>
    </source>
</evidence>